<dbReference type="OrthoDB" id="9814453at2"/>
<dbReference type="AlphaFoldDB" id="A0A0K2GDF0"/>
<organism evidence="1 2">
    <name type="scientific">Nitrospira moscoviensis</name>
    <dbReference type="NCBI Taxonomy" id="42253"/>
    <lineage>
        <taxon>Bacteria</taxon>
        <taxon>Pseudomonadati</taxon>
        <taxon>Nitrospirota</taxon>
        <taxon>Nitrospiria</taxon>
        <taxon>Nitrospirales</taxon>
        <taxon>Nitrospiraceae</taxon>
        <taxon>Nitrospira</taxon>
    </lineage>
</organism>
<accession>A0A0K2GDF0</accession>
<sequence>MNTERLSAGAGTCVPLAGGADVRATILDALRGRHECDMEELVRNCSCCTWNQVFLEVDRLTRSGELRLVPRGPGVYAVRLAAA</sequence>
<proteinExistence type="predicted"/>
<evidence type="ECO:0000313" key="1">
    <source>
        <dbReference type="EMBL" id="ALA58976.1"/>
    </source>
</evidence>
<dbReference type="EMBL" id="CP011801">
    <property type="protein sequence ID" value="ALA58976.1"/>
    <property type="molecule type" value="Genomic_DNA"/>
</dbReference>
<gene>
    <name evidence="1" type="ORF">NITMOv2_2563</name>
</gene>
<dbReference type="RefSeq" id="WP_053380065.1">
    <property type="nucleotide sequence ID" value="NZ_CP011801.1"/>
</dbReference>
<protein>
    <submittedName>
        <fullName evidence="1">Uncharacterized protein</fullName>
    </submittedName>
</protein>
<reference evidence="1 2" key="1">
    <citation type="journal article" date="2015" name="Proc. Natl. Acad. Sci. U.S.A.">
        <title>Expanded metabolic versatility of ubiquitous nitrite-oxidizing bacteria from the genus Nitrospira.</title>
        <authorList>
            <person name="Koch H."/>
            <person name="Lucker S."/>
            <person name="Albertsen M."/>
            <person name="Kitzinger K."/>
            <person name="Herbold C."/>
            <person name="Spieck E."/>
            <person name="Nielsen P.H."/>
            <person name="Wagner M."/>
            <person name="Daims H."/>
        </authorList>
    </citation>
    <scope>NUCLEOTIDE SEQUENCE [LARGE SCALE GENOMIC DNA]</scope>
    <source>
        <strain evidence="1 2">NSP M-1</strain>
    </source>
</reference>
<name>A0A0K2GDF0_NITMO</name>
<dbReference type="PATRIC" id="fig|42253.5.peg.2528"/>
<dbReference type="KEGG" id="nmv:NITMOv2_2563"/>
<dbReference type="STRING" id="42253.NITMOv2_2563"/>
<keyword evidence="2" id="KW-1185">Reference proteome</keyword>
<evidence type="ECO:0000313" key="2">
    <source>
        <dbReference type="Proteomes" id="UP000069205"/>
    </source>
</evidence>
<dbReference type="Proteomes" id="UP000069205">
    <property type="component" value="Chromosome"/>
</dbReference>